<keyword evidence="9" id="KW-1185">Reference proteome</keyword>
<accession>A0A329MLG8</accession>
<evidence type="ECO:0000313" key="8">
    <source>
        <dbReference type="EMBL" id="RAV18717.1"/>
    </source>
</evidence>
<dbReference type="Gene3D" id="3.40.50.1980">
    <property type="entry name" value="Nitrogenase molybdenum iron protein domain"/>
    <property type="match status" value="2"/>
</dbReference>
<dbReference type="AlphaFoldDB" id="A0A329MLG8"/>
<dbReference type="PANTHER" id="PTHR30532:SF29">
    <property type="entry name" value="FE(3+) DICITRATE-BINDING PERIPLASMIC PROTEIN"/>
    <property type="match status" value="1"/>
</dbReference>
<dbReference type="Proteomes" id="UP000250369">
    <property type="component" value="Unassembled WGS sequence"/>
</dbReference>
<evidence type="ECO:0000256" key="1">
    <source>
        <dbReference type="ARBA" id="ARBA00004196"/>
    </source>
</evidence>
<dbReference type="PROSITE" id="PS51257">
    <property type="entry name" value="PROKAR_LIPOPROTEIN"/>
    <property type="match status" value="1"/>
</dbReference>
<dbReference type="GO" id="GO:1901678">
    <property type="term" value="P:iron coordination entity transport"/>
    <property type="evidence" value="ECO:0007669"/>
    <property type="project" value="UniProtKB-ARBA"/>
</dbReference>
<evidence type="ECO:0000313" key="9">
    <source>
        <dbReference type="Proteomes" id="UP000250369"/>
    </source>
</evidence>
<dbReference type="OrthoDB" id="2417096at2"/>
<feature type="domain" description="Fe/B12 periplasmic-binding" evidence="7">
    <location>
        <begin position="74"/>
        <end position="341"/>
    </location>
</feature>
<organism evidence="8 9">
    <name type="scientific">Paenibacillus contaminans</name>
    <dbReference type="NCBI Taxonomy" id="450362"/>
    <lineage>
        <taxon>Bacteria</taxon>
        <taxon>Bacillati</taxon>
        <taxon>Bacillota</taxon>
        <taxon>Bacilli</taxon>
        <taxon>Bacillales</taxon>
        <taxon>Paenibacillaceae</taxon>
        <taxon>Paenibacillus</taxon>
    </lineage>
</organism>
<comment type="subcellular location">
    <subcellularLocation>
        <location evidence="1">Cell envelope</location>
    </subcellularLocation>
</comment>
<evidence type="ECO:0000256" key="5">
    <source>
        <dbReference type="SAM" id="MobiDB-lite"/>
    </source>
</evidence>
<evidence type="ECO:0000256" key="4">
    <source>
        <dbReference type="ARBA" id="ARBA00022729"/>
    </source>
</evidence>
<dbReference type="InterPro" id="IPR051313">
    <property type="entry name" value="Bact_iron-sidero_bind"/>
</dbReference>
<evidence type="ECO:0000259" key="7">
    <source>
        <dbReference type="PROSITE" id="PS50983"/>
    </source>
</evidence>
<dbReference type="SUPFAM" id="SSF53807">
    <property type="entry name" value="Helical backbone' metal receptor"/>
    <property type="match status" value="1"/>
</dbReference>
<dbReference type="PROSITE" id="PS50983">
    <property type="entry name" value="FE_B12_PBP"/>
    <property type="match status" value="1"/>
</dbReference>
<protein>
    <submittedName>
        <fullName evidence="8">ABC transporter substrate-binding protein</fullName>
    </submittedName>
</protein>
<keyword evidence="4 6" id="KW-0732">Signal</keyword>
<feature type="chain" id="PRO_5039597143" evidence="6">
    <location>
        <begin position="23"/>
        <end position="341"/>
    </location>
</feature>
<evidence type="ECO:0000256" key="6">
    <source>
        <dbReference type="SAM" id="SignalP"/>
    </source>
</evidence>
<reference evidence="8 9" key="1">
    <citation type="journal article" date="2009" name="Int. J. Syst. Evol. Microbiol.">
        <title>Paenibacillus contaminans sp. nov., isolated from a contaminated laboratory plate.</title>
        <authorList>
            <person name="Chou J.H."/>
            <person name="Lee J.H."/>
            <person name="Lin M.C."/>
            <person name="Chang P.S."/>
            <person name="Arun A.B."/>
            <person name="Young C.C."/>
            <person name="Chen W.M."/>
        </authorList>
    </citation>
    <scope>NUCLEOTIDE SEQUENCE [LARGE SCALE GENOMIC DNA]</scope>
    <source>
        <strain evidence="8 9">CKOBP-6</strain>
    </source>
</reference>
<feature type="signal peptide" evidence="6">
    <location>
        <begin position="1"/>
        <end position="22"/>
    </location>
</feature>
<comment type="caution">
    <text evidence="8">The sequence shown here is derived from an EMBL/GenBank/DDBJ whole genome shotgun (WGS) entry which is preliminary data.</text>
</comment>
<dbReference type="Pfam" id="PF01497">
    <property type="entry name" value="Peripla_BP_2"/>
    <property type="match status" value="1"/>
</dbReference>
<dbReference type="InterPro" id="IPR002491">
    <property type="entry name" value="ABC_transptr_periplasmic_BD"/>
</dbReference>
<feature type="compositionally biased region" description="Polar residues" evidence="5">
    <location>
        <begin position="37"/>
        <end position="50"/>
    </location>
</feature>
<gene>
    <name evidence="8" type="ORF">DQG23_23550</name>
</gene>
<dbReference type="PANTHER" id="PTHR30532">
    <property type="entry name" value="IRON III DICITRATE-BINDING PERIPLASMIC PROTEIN"/>
    <property type="match status" value="1"/>
</dbReference>
<feature type="region of interest" description="Disordered" evidence="5">
    <location>
        <begin position="28"/>
        <end position="68"/>
    </location>
</feature>
<feature type="compositionally biased region" description="Basic and acidic residues" evidence="5">
    <location>
        <begin position="58"/>
        <end position="68"/>
    </location>
</feature>
<evidence type="ECO:0000256" key="3">
    <source>
        <dbReference type="ARBA" id="ARBA00022448"/>
    </source>
</evidence>
<keyword evidence="3" id="KW-0813">Transport</keyword>
<dbReference type="GO" id="GO:0030288">
    <property type="term" value="C:outer membrane-bounded periplasmic space"/>
    <property type="evidence" value="ECO:0007669"/>
    <property type="project" value="TreeGrafter"/>
</dbReference>
<dbReference type="RefSeq" id="WP_113033335.1">
    <property type="nucleotide sequence ID" value="NZ_QMFB01000015.1"/>
</dbReference>
<sequence>MAGLAKRVLAAAVAVMMATVVAACGDGEGKQEGAAGQTANGASTSPSPAAQKQEAGNEADKKDGETRVVKDEFGEVTIPAHPKRVVGVYVEDYLKVLGVTPVVQWYHPTWGKQDYLQLDVPQFDITGSIEALLAQDPDLIIVDGVVDKAKYEQYSKIAPTYRLPEKVLQSSEEMLKTIADVLNIPEKASKALADYEAKMADAKTKLEKSVGKQTVAVIRVNTGDKTIALFGLKNRYAGEIYRTFGLEPHPLAAKMEEFQQVLSEEAFPSLNADHIIVFPSNGDWGSKENQEAFKLLDSPLWKSVPAFANGHVYKVERTHWQSGAITANSMKLDDLLKYMVK</sequence>
<dbReference type="EMBL" id="QMFB01000015">
    <property type="protein sequence ID" value="RAV18717.1"/>
    <property type="molecule type" value="Genomic_DNA"/>
</dbReference>
<name>A0A329MLG8_9BACL</name>
<proteinExistence type="inferred from homology"/>
<comment type="similarity">
    <text evidence="2">Belongs to the bacterial solute-binding protein 8 family.</text>
</comment>
<evidence type="ECO:0000256" key="2">
    <source>
        <dbReference type="ARBA" id="ARBA00008814"/>
    </source>
</evidence>